<dbReference type="PANTHER" id="PTHR43295">
    <property type="entry name" value="ARGININE DECARBOXYLASE"/>
    <property type="match status" value="1"/>
</dbReference>
<organism evidence="5">
    <name type="scientific">marine metagenome</name>
    <dbReference type="NCBI Taxonomy" id="408172"/>
    <lineage>
        <taxon>unclassified sequences</taxon>
        <taxon>metagenomes</taxon>
        <taxon>ecological metagenomes</taxon>
    </lineage>
</organism>
<feature type="domain" description="Arginine decarboxylase C-terminal helical" evidence="4">
    <location>
        <begin position="251"/>
        <end position="304"/>
    </location>
</feature>
<reference evidence="5" key="1">
    <citation type="submission" date="2018-05" db="EMBL/GenBank/DDBJ databases">
        <authorList>
            <person name="Lanie J.A."/>
            <person name="Ng W.-L."/>
            <person name="Kazmierczak K.M."/>
            <person name="Andrzejewski T.M."/>
            <person name="Davidsen T.M."/>
            <person name="Wayne K.J."/>
            <person name="Tettelin H."/>
            <person name="Glass J.I."/>
            <person name="Rusch D."/>
            <person name="Podicherti R."/>
            <person name="Tsui H.-C.T."/>
            <person name="Winkler M.E."/>
        </authorList>
    </citation>
    <scope>NUCLEOTIDE SEQUENCE</scope>
</reference>
<accession>A0A382RQR4</accession>
<dbReference type="AlphaFoldDB" id="A0A382RQR4"/>
<keyword evidence="2" id="KW-0663">Pyridoxal phosphate</keyword>
<dbReference type="SUPFAM" id="SSF50621">
    <property type="entry name" value="Alanine racemase C-terminal domain-like"/>
    <property type="match status" value="1"/>
</dbReference>
<dbReference type="Gene3D" id="2.40.37.10">
    <property type="entry name" value="Lyase, Ornithine Decarboxylase, Chain A, domain 1"/>
    <property type="match status" value="1"/>
</dbReference>
<dbReference type="GO" id="GO:0006527">
    <property type="term" value="P:L-arginine catabolic process"/>
    <property type="evidence" value="ECO:0007669"/>
    <property type="project" value="InterPro"/>
</dbReference>
<evidence type="ECO:0008006" key="6">
    <source>
        <dbReference type="Google" id="ProtNLM"/>
    </source>
</evidence>
<proteinExistence type="predicted"/>
<dbReference type="InterPro" id="IPR009006">
    <property type="entry name" value="Ala_racemase/Decarboxylase_C"/>
</dbReference>
<evidence type="ECO:0000313" key="5">
    <source>
        <dbReference type="EMBL" id="SVC99387.1"/>
    </source>
</evidence>
<dbReference type="InterPro" id="IPR040634">
    <property type="entry name" value="Arg_decarb_HB"/>
</dbReference>
<evidence type="ECO:0000259" key="3">
    <source>
        <dbReference type="Pfam" id="PF17810"/>
    </source>
</evidence>
<dbReference type="PANTHER" id="PTHR43295:SF9">
    <property type="entry name" value="BIOSYNTHETIC ARGININE DECARBOXYLASE"/>
    <property type="match status" value="1"/>
</dbReference>
<sequence>GRWLAAHSSLLVCEVIGSRTFPSAPNPQLLERALQKDCPPQPLLDAHNAYERVREGDLVQAYADAEHALVEAAAFFRLGQMDLEAKAACEELFWATGRVVLSAHEELQDGLDGLPDRLADIYFLNLSVFQSLLDSWGIEQLFPVVPIHRLNEQPTRRGVLVDITCDSDGRVDRFVAEGGSKATLELHPTAPTSEPGTCSNIPYYLGFFLTGAYQETLGDLHNLLGDSHAAHVSIGDDGDWRIDTIVEGDTVSEVLGRVQFDADDIRIQLHEDVRAALVAGRITRQEGASLRQFLDDSLEGYTYLK</sequence>
<dbReference type="InterPro" id="IPR041128">
    <property type="entry name" value="Arg_decarbox_C"/>
</dbReference>
<dbReference type="Gene3D" id="1.10.287.3440">
    <property type="match status" value="1"/>
</dbReference>
<dbReference type="Pfam" id="PF17810">
    <property type="entry name" value="Arg_decarb_HB"/>
    <property type="match status" value="1"/>
</dbReference>
<evidence type="ECO:0000256" key="1">
    <source>
        <dbReference type="ARBA" id="ARBA00001933"/>
    </source>
</evidence>
<dbReference type="PRINTS" id="PR01180">
    <property type="entry name" value="ARGDCRBXLASE"/>
</dbReference>
<gene>
    <name evidence="5" type="ORF">METZ01_LOCUS352241</name>
</gene>
<comment type="cofactor">
    <cofactor evidence="1">
        <name>pyridoxal 5'-phosphate</name>
        <dbReference type="ChEBI" id="CHEBI:597326"/>
    </cofactor>
</comment>
<dbReference type="EMBL" id="UINC01123127">
    <property type="protein sequence ID" value="SVC99387.1"/>
    <property type="molecule type" value="Genomic_DNA"/>
</dbReference>
<evidence type="ECO:0000259" key="4">
    <source>
        <dbReference type="Pfam" id="PF17944"/>
    </source>
</evidence>
<feature type="domain" description="Arginine decarboxylase helical bundle" evidence="3">
    <location>
        <begin position="42"/>
        <end position="104"/>
    </location>
</feature>
<feature type="non-terminal residue" evidence="5">
    <location>
        <position position="1"/>
    </location>
</feature>
<name>A0A382RQR4_9ZZZZ</name>
<dbReference type="GO" id="GO:0008792">
    <property type="term" value="F:arginine decarboxylase activity"/>
    <property type="evidence" value="ECO:0007669"/>
    <property type="project" value="InterPro"/>
</dbReference>
<evidence type="ECO:0000256" key="2">
    <source>
        <dbReference type="ARBA" id="ARBA00022898"/>
    </source>
</evidence>
<protein>
    <recommendedName>
        <fullName evidence="6">Arginine decarboxylase</fullName>
    </recommendedName>
</protein>
<dbReference type="Pfam" id="PF17944">
    <property type="entry name" value="Arg_decarbox_C"/>
    <property type="match status" value="1"/>
</dbReference>
<dbReference type="InterPro" id="IPR002985">
    <property type="entry name" value="Arg_decrbxlase"/>
</dbReference>
<dbReference type="GO" id="GO:0008295">
    <property type="term" value="P:spermidine biosynthetic process"/>
    <property type="evidence" value="ECO:0007669"/>
    <property type="project" value="InterPro"/>
</dbReference>